<proteinExistence type="inferred from homology"/>
<keyword evidence="4" id="KW-1185">Reference proteome</keyword>
<dbReference type="KEGG" id="tsph:KIH39_23590"/>
<dbReference type="SUPFAM" id="SSF82784">
    <property type="entry name" value="OsmC-like"/>
    <property type="match status" value="1"/>
</dbReference>
<dbReference type="AlphaFoldDB" id="A0A8E6BAY3"/>
<evidence type="ECO:0000313" key="4">
    <source>
        <dbReference type="Proteomes" id="UP000676194"/>
    </source>
</evidence>
<dbReference type="InterPro" id="IPR003718">
    <property type="entry name" value="OsmC/Ohr_fam"/>
</dbReference>
<organism evidence="3 4">
    <name type="scientific">Telmatocola sphagniphila</name>
    <dbReference type="NCBI Taxonomy" id="1123043"/>
    <lineage>
        <taxon>Bacteria</taxon>
        <taxon>Pseudomonadati</taxon>
        <taxon>Planctomycetota</taxon>
        <taxon>Planctomycetia</taxon>
        <taxon>Gemmatales</taxon>
        <taxon>Gemmataceae</taxon>
    </lineage>
</organism>
<dbReference type="InterPro" id="IPR015946">
    <property type="entry name" value="KH_dom-like_a/b"/>
</dbReference>
<dbReference type="NCBIfam" id="TIGR03561">
    <property type="entry name" value="organ_hyd_perox"/>
    <property type="match status" value="1"/>
</dbReference>
<dbReference type="PANTHER" id="PTHR33797">
    <property type="entry name" value="ORGANIC HYDROPEROXIDE RESISTANCE PROTEIN-LIKE"/>
    <property type="match status" value="1"/>
</dbReference>
<dbReference type="EMBL" id="CP074694">
    <property type="protein sequence ID" value="QVL34996.1"/>
    <property type="molecule type" value="Genomic_DNA"/>
</dbReference>
<evidence type="ECO:0000256" key="2">
    <source>
        <dbReference type="SAM" id="MobiDB-lite"/>
    </source>
</evidence>
<dbReference type="RefSeq" id="WP_213500570.1">
    <property type="nucleotide sequence ID" value="NZ_CP074694.1"/>
</dbReference>
<feature type="region of interest" description="Disordered" evidence="2">
    <location>
        <begin position="19"/>
        <end position="50"/>
    </location>
</feature>
<reference evidence="3" key="1">
    <citation type="submission" date="2021-05" db="EMBL/GenBank/DDBJ databases">
        <title>Complete genome sequence of the cellulolytic planctomycete Telmatocola sphagniphila SP2T and characterization of the first cellulase from planctomycetes.</title>
        <authorList>
            <person name="Rakitin A.L."/>
            <person name="Beletsky A.V."/>
            <person name="Naumoff D.G."/>
            <person name="Kulichevskaya I.S."/>
            <person name="Mardanov A.V."/>
            <person name="Ravin N.V."/>
            <person name="Dedysh S.N."/>
        </authorList>
    </citation>
    <scope>NUCLEOTIDE SEQUENCE</scope>
    <source>
        <strain evidence="3">SP2T</strain>
    </source>
</reference>
<sequence length="144" mass="15455">MREAAWSYPEKTILYTAKVHTTGGRTGTSRSSDGRLDIKHSTPGPVGTGTNPEQLFAAGWSACFEGAMGIAARTMKIDLPADMAIDAEVDLCRNEEGYFLQARLNVSLPGLDRKIAQTLVDAGHQTCPYSKAVRGNVEVTIALV</sequence>
<protein>
    <submittedName>
        <fullName evidence="3">Organic hydroperoxide resistance protein</fullName>
    </submittedName>
</protein>
<dbReference type="InterPro" id="IPR036102">
    <property type="entry name" value="OsmC/Ohrsf"/>
</dbReference>
<dbReference type="PANTHER" id="PTHR33797:SF2">
    <property type="entry name" value="ORGANIC HYDROPEROXIDE RESISTANCE PROTEIN-LIKE"/>
    <property type="match status" value="1"/>
</dbReference>
<comment type="similarity">
    <text evidence="1">Belongs to the OsmC/Ohr family.</text>
</comment>
<dbReference type="Gene3D" id="2.20.25.10">
    <property type="match status" value="1"/>
</dbReference>
<dbReference type="InterPro" id="IPR019953">
    <property type="entry name" value="OHR"/>
</dbReference>
<dbReference type="Proteomes" id="UP000676194">
    <property type="component" value="Chromosome"/>
</dbReference>
<dbReference type="GO" id="GO:0006979">
    <property type="term" value="P:response to oxidative stress"/>
    <property type="evidence" value="ECO:0007669"/>
    <property type="project" value="InterPro"/>
</dbReference>
<gene>
    <name evidence="3" type="ORF">KIH39_23590</name>
</gene>
<evidence type="ECO:0000313" key="3">
    <source>
        <dbReference type="EMBL" id="QVL34996.1"/>
    </source>
</evidence>
<feature type="compositionally biased region" description="Low complexity" evidence="2">
    <location>
        <begin position="21"/>
        <end position="31"/>
    </location>
</feature>
<dbReference type="Gene3D" id="3.30.300.20">
    <property type="match status" value="1"/>
</dbReference>
<evidence type="ECO:0000256" key="1">
    <source>
        <dbReference type="ARBA" id="ARBA00007378"/>
    </source>
</evidence>
<name>A0A8E6BAY3_9BACT</name>
<accession>A0A8E6BAY3</accession>
<dbReference type="Pfam" id="PF02566">
    <property type="entry name" value="OsmC"/>
    <property type="match status" value="1"/>
</dbReference>